<proteinExistence type="inferred from homology"/>
<dbReference type="SUPFAM" id="SSF51735">
    <property type="entry name" value="NAD(P)-binding Rossmann-fold domains"/>
    <property type="match status" value="1"/>
</dbReference>
<comment type="similarity">
    <text evidence="1">Belongs to the short-chain dehydrogenases/reductases (SDR) family.</text>
</comment>
<evidence type="ECO:0000313" key="4">
    <source>
        <dbReference type="Proteomes" id="UP000193689"/>
    </source>
</evidence>
<dbReference type="AlphaFoldDB" id="A0A1Y2ELG1"/>
<dbReference type="GeneID" id="63770150"/>
<comment type="caution">
    <text evidence="3">The sequence shown here is derived from an EMBL/GenBank/DDBJ whole genome shotgun (WGS) entry which is preliminary data.</text>
</comment>
<accession>A0A1Y2ELG1</accession>
<reference evidence="3 4" key="1">
    <citation type="submission" date="2016-07" db="EMBL/GenBank/DDBJ databases">
        <title>Pervasive Adenine N6-methylation of Active Genes in Fungi.</title>
        <authorList>
            <consortium name="DOE Joint Genome Institute"/>
            <person name="Mondo S.J."/>
            <person name="Dannebaum R.O."/>
            <person name="Kuo R.C."/>
            <person name="Labutti K."/>
            <person name="Haridas S."/>
            <person name="Kuo A."/>
            <person name="Salamov A."/>
            <person name="Ahrendt S.R."/>
            <person name="Lipzen A."/>
            <person name="Sullivan W."/>
            <person name="Andreopoulos W.B."/>
            <person name="Clum A."/>
            <person name="Lindquist E."/>
            <person name="Daum C."/>
            <person name="Ramamoorthy G.K."/>
            <person name="Gryganskyi A."/>
            <person name="Culley D."/>
            <person name="Magnuson J.K."/>
            <person name="James T.Y."/>
            <person name="O'Malley M.A."/>
            <person name="Stajich J.E."/>
            <person name="Spatafora J.W."/>
            <person name="Visel A."/>
            <person name="Grigoriev I.V."/>
        </authorList>
    </citation>
    <scope>NUCLEOTIDE SEQUENCE [LARGE SCALE GENOMIC DNA]</scope>
    <source>
        <strain evidence="3 4">CBS 129021</strain>
    </source>
</reference>
<gene>
    <name evidence="3" type="ORF">BCR38DRAFT_18100</name>
</gene>
<evidence type="ECO:0000256" key="2">
    <source>
        <dbReference type="ARBA" id="ARBA00023002"/>
    </source>
</evidence>
<protein>
    <submittedName>
        <fullName evidence="3">Uncharacterized protein</fullName>
    </submittedName>
</protein>
<dbReference type="GO" id="GO:0016491">
    <property type="term" value="F:oxidoreductase activity"/>
    <property type="evidence" value="ECO:0007669"/>
    <property type="project" value="UniProtKB-KW"/>
</dbReference>
<dbReference type="PANTHER" id="PTHR44169">
    <property type="entry name" value="NADPH-DEPENDENT 1-ACYLDIHYDROXYACETONE PHOSPHATE REDUCTASE"/>
    <property type="match status" value="1"/>
</dbReference>
<evidence type="ECO:0000256" key="1">
    <source>
        <dbReference type="ARBA" id="ARBA00006484"/>
    </source>
</evidence>
<sequence>MQGFAPLLVSVAVESEDVNGWKRRKARAVNIGSVVLRRSVPWQGICTSFLVSTTYNTNKGTLFSLNDTLRLELRPLSIELPHIVPGGVQTHFHANAKG</sequence>
<keyword evidence="2" id="KW-0560">Oxidoreductase</keyword>
<dbReference type="OrthoDB" id="2102561at2759"/>
<dbReference type="PANTHER" id="PTHR44169:SF6">
    <property type="entry name" value="NADPH-DEPENDENT 1-ACYLDIHYDROXYACETONE PHOSPHATE REDUCTASE"/>
    <property type="match status" value="1"/>
</dbReference>
<dbReference type="InParanoid" id="A0A1Y2ELG1"/>
<name>A0A1Y2ELG1_9PEZI</name>
<dbReference type="Gene3D" id="3.40.50.720">
    <property type="entry name" value="NAD(P)-binding Rossmann-like Domain"/>
    <property type="match status" value="1"/>
</dbReference>
<dbReference type="EMBL" id="MCFJ01000001">
    <property type="protein sequence ID" value="ORY71695.1"/>
    <property type="molecule type" value="Genomic_DNA"/>
</dbReference>
<keyword evidence="4" id="KW-1185">Reference proteome</keyword>
<organism evidence="3 4">
    <name type="scientific">Pseudomassariella vexata</name>
    <dbReference type="NCBI Taxonomy" id="1141098"/>
    <lineage>
        <taxon>Eukaryota</taxon>
        <taxon>Fungi</taxon>
        <taxon>Dikarya</taxon>
        <taxon>Ascomycota</taxon>
        <taxon>Pezizomycotina</taxon>
        <taxon>Sordariomycetes</taxon>
        <taxon>Xylariomycetidae</taxon>
        <taxon>Amphisphaeriales</taxon>
        <taxon>Pseudomassariaceae</taxon>
        <taxon>Pseudomassariella</taxon>
    </lineage>
</organism>
<dbReference type="RefSeq" id="XP_040721287.1">
    <property type="nucleotide sequence ID" value="XM_040853938.1"/>
</dbReference>
<evidence type="ECO:0000313" key="3">
    <source>
        <dbReference type="EMBL" id="ORY71695.1"/>
    </source>
</evidence>
<dbReference type="InterPro" id="IPR036291">
    <property type="entry name" value="NAD(P)-bd_dom_sf"/>
</dbReference>
<dbReference type="Proteomes" id="UP000193689">
    <property type="component" value="Unassembled WGS sequence"/>
</dbReference>